<evidence type="ECO:0000313" key="4">
    <source>
        <dbReference type="EMBL" id="ODS30493.1"/>
    </source>
</evidence>
<dbReference type="InterPro" id="IPR012338">
    <property type="entry name" value="Beta-lactam/transpept-like"/>
</dbReference>
<dbReference type="NCBIfam" id="TIGR00666">
    <property type="entry name" value="PBP4"/>
    <property type="match status" value="1"/>
</dbReference>
<dbReference type="PATRIC" id="fig|1872076.5.peg.5270"/>
<dbReference type="Gene3D" id="3.50.80.20">
    <property type="entry name" value="D-Ala-D-Ala carboxypeptidase C, peptidase S13"/>
    <property type="match status" value="1"/>
</dbReference>
<dbReference type="SUPFAM" id="SSF56601">
    <property type="entry name" value="beta-lactamase/transpeptidase-like"/>
    <property type="match status" value="1"/>
</dbReference>
<dbReference type="PANTHER" id="PTHR30023:SF0">
    <property type="entry name" value="PENICILLIN-SENSITIVE CARBOXYPEPTIDASE A"/>
    <property type="match status" value="1"/>
</dbReference>
<evidence type="ECO:0000313" key="5">
    <source>
        <dbReference type="Proteomes" id="UP000094056"/>
    </source>
</evidence>
<dbReference type="Pfam" id="PF02113">
    <property type="entry name" value="Peptidase_S13"/>
    <property type="match status" value="1"/>
</dbReference>
<keyword evidence="4" id="KW-0645">Protease</keyword>
<comment type="caution">
    <text evidence="4">The sequence shown here is derived from an EMBL/GenBank/DDBJ whole genome shotgun (WGS) entry which is preliminary data.</text>
</comment>
<evidence type="ECO:0000256" key="2">
    <source>
        <dbReference type="ARBA" id="ARBA00022801"/>
    </source>
</evidence>
<feature type="transmembrane region" description="Helical" evidence="3">
    <location>
        <begin position="12"/>
        <end position="34"/>
    </location>
</feature>
<keyword evidence="3" id="KW-0472">Membrane</keyword>
<name>A0A1E3X496_9BACT</name>
<dbReference type="AlphaFoldDB" id="A0A1E3X496"/>
<evidence type="ECO:0000256" key="3">
    <source>
        <dbReference type="SAM" id="Phobius"/>
    </source>
</evidence>
<dbReference type="GO" id="GO:0000270">
    <property type="term" value="P:peptidoglycan metabolic process"/>
    <property type="evidence" value="ECO:0007669"/>
    <property type="project" value="TreeGrafter"/>
</dbReference>
<dbReference type="GO" id="GO:0006508">
    <property type="term" value="P:proteolysis"/>
    <property type="evidence" value="ECO:0007669"/>
    <property type="project" value="InterPro"/>
</dbReference>
<evidence type="ECO:0000256" key="1">
    <source>
        <dbReference type="ARBA" id="ARBA00006096"/>
    </source>
</evidence>
<proteinExistence type="inferred from homology"/>
<dbReference type="PRINTS" id="PR00922">
    <property type="entry name" value="DADACBPTASE3"/>
</dbReference>
<reference evidence="4 5" key="1">
    <citation type="submission" date="2016-07" db="EMBL/GenBank/DDBJ databases">
        <title>Draft genome of Scalindua rubra, obtained from a brine-seawater interface in the Red Sea, sheds light on salt adaptation in anammox bacteria.</title>
        <authorList>
            <person name="Speth D.R."/>
            <person name="Lagkouvardos I."/>
            <person name="Wang Y."/>
            <person name="Qian P.-Y."/>
            <person name="Dutilh B.E."/>
            <person name="Jetten M.S."/>
        </authorList>
    </citation>
    <scope>NUCLEOTIDE SEQUENCE [LARGE SCALE GENOMIC DNA]</scope>
    <source>
        <strain evidence="4">BSI-1</strain>
    </source>
</reference>
<dbReference type="Proteomes" id="UP000094056">
    <property type="component" value="Unassembled WGS sequence"/>
</dbReference>
<gene>
    <name evidence="4" type="ORF">SCARUB_04397</name>
</gene>
<dbReference type="PANTHER" id="PTHR30023">
    <property type="entry name" value="D-ALANYL-D-ALANINE CARBOXYPEPTIDASE"/>
    <property type="match status" value="1"/>
</dbReference>
<keyword evidence="4" id="KW-0121">Carboxypeptidase</keyword>
<keyword evidence="2" id="KW-0378">Hydrolase</keyword>
<comment type="similarity">
    <text evidence="1">Belongs to the peptidase S13 family.</text>
</comment>
<dbReference type="Gene3D" id="3.40.710.10">
    <property type="entry name" value="DD-peptidase/beta-lactamase superfamily"/>
    <property type="match status" value="2"/>
</dbReference>
<accession>A0A1E3X496</accession>
<keyword evidence="3" id="KW-1133">Transmembrane helix</keyword>
<dbReference type="GO" id="GO:0004185">
    <property type="term" value="F:serine-type carboxypeptidase activity"/>
    <property type="evidence" value="ECO:0007669"/>
    <property type="project" value="InterPro"/>
</dbReference>
<keyword evidence="3" id="KW-0812">Transmembrane</keyword>
<sequence>MKLIPGTNQTRYKIPYFFIIALIFSYIVCLESIWSAPKEKTLRDEINAILQKYKPKGTHVGISTFSISKNKSLYKLNPNEPFVVASNMKLFTTATALVYLGAGFEYKTKIFYRGNISTDGKLDGDIIIKGSGDPNISGRFYEGKISAIPTYWADAIKKHGIKVITGDIIADDSIFDREYIRDSWPKDQLSEWYCAPVSGLSFNDNCIDIVVRPSKKPGGLAYIQFKPETSYVNIINKCKTTTFKSKHSYSFHRKPLTNQIYIKGNIWSKTKPHKEWITIHNPPLYMATVFKEILESKDIRIMGKARVINESELNINSQLHKLLVTTSSLRQAIKVTNKRSQGFYAEQILKTLGATIKNEGTFSAGLDVISNFISKLGFSEDQYQIDDGSGLSKKNKLTPVMITRLLRYMYRHKCAGVFLKSLPISGTDGTLKKRLKKEPYKSRIKAKTGYVRGVSALSGYVKTLNEEIIAFSILVNEIKGGTWQAKRLQDAICRFLVTCN</sequence>
<dbReference type="InterPro" id="IPR000667">
    <property type="entry name" value="Peptidase_S13"/>
</dbReference>
<protein>
    <submittedName>
        <fullName evidence="4">Putative D-alanyl-D-alaninecarboxypeptidase/D-alanyl-D-alanine-endopeptidase</fullName>
    </submittedName>
</protein>
<dbReference type="EMBL" id="MAYW01000216">
    <property type="protein sequence ID" value="ODS30493.1"/>
    <property type="molecule type" value="Genomic_DNA"/>
</dbReference>
<organism evidence="4 5">
    <name type="scientific">Candidatus Scalindua rubra</name>
    <dbReference type="NCBI Taxonomy" id="1872076"/>
    <lineage>
        <taxon>Bacteria</taxon>
        <taxon>Pseudomonadati</taxon>
        <taxon>Planctomycetota</taxon>
        <taxon>Candidatus Brocadiia</taxon>
        <taxon>Candidatus Brocadiales</taxon>
        <taxon>Candidatus Scalinduaceae</taxon>
        <taxon>Candidatus Scalindua</taxon>
    </lineage>
</organism>